<dbReference type="InParanoid" id="A0A1X7UXW4"/>
<sequence length="220" mass="24557">MSLQYCENIGDLTVDQYKDLPIDGDPWIDQPMDNESLINVSDYIQSKKHSFSSSSHEPGTCSSSEHFEILNQQNSHLSSSIVAPQQGQGGSLTLINDRNTQQQSAEEDEIGYYDTGQHTPTQSGTTAVDSRNGPTIIPEYFEDDLVLPFRGMVDFMCQPQSLMSCDETDSELSSSLLRVLKGTCSTQDTEEELMYCTETLMESHAPANSCWMKESMRLII</sequence>
<feature type="compositionally biased region" description="Polar residues" evidence="1">
    <location>
        <begin position="116"/>
        <end position="133"/>
    </location>
</feature>
<dbReference type="EnsemblMetazoa" id="Aqu2.1.32364_001">
    <property type="protein sequence ID" value="Aqu2.1.32364_001"/>
    <property type="gene ID" value="Aqu2.1.32364"/>
</dbReference>
<proteinExistence type="predicted"/>
<accession>A0A1X7UXW4</accession>
<dbReference type="AlphaFoldDB" id="A0A1X7UXW4"/>
<organism evidence="2">
    <name type="scientific">Amphimedon queenslandica</name>
    <name type="common">Sponge</name>
    <dbReference type="NCBI Taxonomy" id="400682"/>
    <lineage>
        <taxon>Eukaryota</taxon>
        <taxon>Metazoa</taxon>
        <taxon>Porifera</taxon>
        <taxon>Demospongiae</taxon>
        <taxon>Heteroscleromorpha</taxon>
        <taxon>Haplosclerida</taxon>
        <taxon>Niphatidae</taxon>
        <taxon>Amphimedon</taxon>
    </lineage>
</organism>
<name>A0A1X7UXW4_AMPQE</name>
<reference evidence="2" key="1">
    <citation type="submission" date="2017-05" db="UniProtKB">
        <authorList>
            <consortium name="EnsemblMetazoa"/>
        </authorList>
    </citation>
    <scope>IDENTIFICATION</scope>
</reference>
<evidence type="ECO:0000256" key="1">
    <source>
        <dbReference type="SAM" id="MobiDB-lite"/>
    </source>
</evidence>
<protein>
    <submittedName>
        <fullName evidence="2">Uncharacterized protein</fullName>
    </submittedName>
</protein>
<feature type="region of interest" description="Disordered" evidence="1">
    <location>
        <begin position="113"/>
        <end position="134"/>
    </location>
</feature>
<evidence type="ECO:0000313" key="2">
    <source>
        <dbReference type="EnsemblMetazoa" id="Aqu2.1.32364_001"/>
    </source>
</evidence>